<comment type="caution">
    <text evidence="9">The sequence shown here is derived from an EMBL/GenBank/DDBJ whole genome shotgun (WGS) entry which is preliminary data.</text>
</comment>
<dbReference type="Proteomes" id="UP000663828">
    <property type="component" value="Unassembled WGS sequence"/>
</dbReference>
<dbReference type="PANTHER" id="PTHR12943">
    <property type="entry name" value="HOMOCYSTEINE-RESPONSIVE ENDOPLASMIC RETICULUM-RESIDENT UNIQUITIN-LIKE DOMAIN HERPUD PROTEIN FAMILY MEMBER"/>
    <property type="match status" value="1"/>
</dbReference>
<proteinExistence type="predicted"/>
<feature type="compositionally biased region" description="Polar residues" evidence="6">
    <location>
        <begin position="318"/>
        <end position="335"/>
    </location>
</feature>
<keyword evidence="3 7" id="KW-1133">Transmembrane helix</keyword>
<dbReference type="Gene3D" id="3.10.20.90">
    <property type="entry name" value="Phosphatidylinositol 3-kinase Catalytic Subunit, Chain A, domain 1"/>
    <property type="match status" value="1"/>
</dbReference>
<reference evidence="9" key="1">
    <citation type="submission" date="2021-02" db="EMBL/GenBank/DDBJ databases">
        <authorList>
            <person name="Nowell W R."/>
        </authorList>
    </citation>
    <scope>NUCLEOTIDE SEQUENCE</scope>
</reference>
<feature type="region of interest" description="Disordered" evidence="6">
    <location>
        <begin position="290"/>
        <end position="342"/>
    </location>
</feature>
<evidence type="ECO:0000256" key="4">
    <source>
        <dbReference type="ARBA" id="ARBA00023136"/>
    </source>
</evidence>
<feature type="compositionally biased region" description="Polar residues" evidence="6">
    <location>
        <begin position="92"/>
        <end position="105"/>
    </location>
</feature>
<dbReference type="GO" id="GO:0030968">
    <property type="term" value="P:endoplasmic reticulum unfolded protein response"/>
    <property type="evidence" value="ECO:0007669"/>
    <property type="project" value="TreeGrafter"/>
</dbReference>
<feature type="transmembrane region" description="Helical" evidence="7">
    <location>
        <begin position="234"/>
        <end position="254"/>
    </location>
</feature>
<evidence type="ECO:0000313" key="9">
    <source>
        <dbReference type="EMBL" id="CAF1136522.1"/>
    </source>
</evidence>
<dbReference type="InterPro" id="IPR000626">
    <property type="entry name" value="Ubiquitin-like_dom"/>
</dbReference>
<dbReference type="SMART" id="SM00213">
    <property type="entry name" value="UBQ"/>
    <property type="match status" value="1"/>
</dbReference>
<evidence type="ECO:0000259" key="8">
    <source>
        <dbReference type="PROSITE" id="PS50053"/>
    </source>
</evidence>
<protein>
    <recommendedName>
        <fullName evidence="8">Ubiquitin-like domain-containing protein</fullName>
    </recommendedName>
</protein>
<dbReference type="GO" id="GO:0016020">
    <property type="term" value="C:membrane"/>
    <property type="evidence" value="ECO:0007669"/>
    <property type="project" value="UniProtKB-SubCell"/>
</dbReference>
<evidence type="ECO:0000256" key="6">
    <source>
        <dbReference type="SAM" id="MobiDB-lite"/>
    </source>
</evidence>
<sequence length="369" mass="41065">MATSNDTITLIIRTANNKYADFNLELSLLLTVYDLKQKIALNHPTKPIPKDQRLIFSGKLLDDASLLNQVFLKATTGSSFMVHLVLDSDKNATTPKVRQSSSSVREQPKPSEKTAPPSPSSTYEQYLQELNKYQQQLHQFVSNPSGYTPTSNYQTQAYLQYCYTHYQMHQNLLDYQRTVTPEMTILNQSSPNIGVSPTTSAAAAPPPPPAAAAAAAAAQPAAGNNNEVEQENDLLGVLNMLVELFVLCSIIYFYSTFSRFLLVFVLFTVLYLHCRGYLSIQRRRRVQVQPVPAATPAAPEQAAENDGEDDNEREPATNEAQNQNDIQRQRSSTPTRAPMVDNQVTTSRLLMTAVSSFFSSLIPERPQRA</sequence>
<dbReference type="PROSITE" id="PS50053">
    <property type="entry name" value="UBIQUITIN_2"/>
    <property type="match status" value="1"/>
</dbReference>
<evidence type="ECO:0000256" key="1">
    <source>
        <dbReference type="ARBA" id="ARBA00004370"/>
    </source>
</evidence>
<dbReference type="InterPro" id="IPR039751">
    <property type="entry name" value="HERPUD1/2"/>
</dbReference>
<dbReference type="InterPro" id="IPR029071">
    <property type="entry name" value="Ubiquitin-like_domsf"/>
</dbReference>
<evidence type="ECO:0000256" key="5">
    <source>
        <dbReference type="ARBA" id="ARBA00023230"/>
    </source>
</evidence>
<feature type="region of interest" description="Disordered" evidence="6">
    <location>
        <begin position="92"/>
        <end position="122"/>
    </location>
</feature>
<dbReference type="AlphaFoldDB" id="A0A814RS27"/>
<keyword evidence="5" id="KW-0834">Unfolded protein response</keyword>
<comment type="subcellular location">
    <subcellularLocation>
        <location evidence="1">Membrane</location>
    </subcellularLocation>
</comment>
<dbReference type="Pfam" id="PF00240">
    <property type="entry name" value="ubiquitin"/>
    <property type="match status" value="1"/>
</dbReference>
<evidence type="ECO:0000256" key="3">
    <source>
        <dbReference type="ARBA" id="ARBA00022989"/>
    </source>
</evidence>
<dbReference type="SUPFAM" id="SSF54236">
    <property type="entry name" value="Ubiquitin-like"/>
    <property type="match status" value="1"/>
</dbReference>
<organism evidence="9 10">
    <name type="scientific">Adineta ricciae</name>
    <name type="common">Rotifer</name>
    <dbReference type="NCBI Taxonomy" id="249248"/>
    <lineage>
        <taxon>Eukaryota</taxon>
        <taxon>Metazoa</taxon>
        <taxon>Spiralia</taxon>
        <taxon>Gnathifera</taxon>
        <taxon>Rotifera</taxon>
        <taxon>Eurotatoria</taxon>
        <taxon>Bdelloidea</taxon>
        <taxon>Adinetida</taxon>
        <taxon>Adinetidae</taxon>
        <taxon>Adineta</taxon>
    </lineage>
</organism>
<feature type="compositionally biased region" description="Low complexity" evidence="6">
    <location>
        <begin position="290"/>
        <end position="302"/>
    </location>
</feature>
<keyword evidence="2 7" id="KW-0812">Transmembrane</keyword>
<feature type="transmembrane region" description="Helical" evidence="7">
    <location>
        <begin position="260"/>
        <end position="278"/>
    </location>
</feature>
<accession>A0A814RS27</accession>
<evidence type="ECO:0000256" key="2">
    <source>
        <dbReference type="ARBA" id="ARBA00022692"/>
    </source>
</evidence>
<evidence type="ECO:0000256" key="7">
    <source>
        <dbReference type="SAM" id="Phobius"/>
    </source>
</evidence>
<dbReference type="FunFam" id="3.10.20.90:FF:000046">
    <property type="entry name" value="Homocysteine-responsive endoplasmic reticulum-resident ubiquitin-like domain member 2 protein"/>
    <property type="match status" value="1"/>
</dbReference>
<dbReference type="PANTHER" id="PTHR12943:SF27">
    <property type="entry name" value="HOMOCYSTEINE-INDUCED ENDOPLASMIC RETICULUM PROTEIN, ISOFORM A"/>
    <property type="match status" value="1"/>
</dbReference>
<dbReference type="EMBL" id="CAJNOR010001401">
    <property type="protein sequence ID" value="CAF1136522.1"/>
    <property type="molecule type" value="Genomic_DNA"/>
</dbReference>
<gene>
    <name evidence="9" type="ORF">XAT740_LOCUS20185</name>
</gene>
<feature type="compositionally biased region" description="Acidic residues" evidence="6">
    <location>
        <begin position="303"/>
        <end position="312"/>
    </location>
</feature>
<keyword evidence="4 7" id="KW-0472">Membrane</keyword>
<evidence type="ECO:0000313" key="10">
    <source>
        <dbReference type="Proteomes" id="UP000663828"/>
    </source>
</evidence>
<keyword evidence="10" id="KW-1185">Reference proteome</keyword>
<feature type="domain" description="Ubiquitin-like" evidence="8">
    <location>
        <begin position="8"/>
        <end position="73"/>
    </location>
</feature>
<name>A0A814RS27_ADIRI</name>